<evidence type="ECO:0000313" key="1">
    <source>
        <dbReference type="EMBL" id="KAJ7571129.1"/>
    </source>
</evidence>
<proteinExistence type="predicted"/>
<sequence length="135" mass="14803">MGLCASVDVETNTVCSPESDADDLSQESSKNGSTCAGWKPFGRSSSNLHGSRKNLLNLMRSRSTHRSKPTAENLEQQLAALEEAYHALTEEEANSSGPLWRRTILMGEKCEPPDFSGLILYNANGERITEYPAKL</sequence>
<name>A0ACC2EXE9_DIPCM</name>
<accession>A0ACC2EXE9</accession>
<dbReference type="EMBL" id="CM055092">
    <property type="protein sequence ID" value="KAJ7571129.1"/>
    <property type="molecule type" value="Genomic_DNA"/>
</dbReference>
<organism evidence="1 2">
    <name type="scientific">Diphasiastrum complanatum</name>
    <name type="common">Issler's clubmoss</name>
    <name type="synonym">Lycopodium complanatum</name>
    <dbReference type="NCBI Taxonomy" id="34168"/>
    <lineage>
        <taxon>Eukaryota</taxon>
        <taxon>Viridiplantae</taxon>
        <taxon>Streptophyta</taxon>
        <taxon>Embryophyta</taxon>
        <taxon>Tracheophyta</taxon>
        <taxon>Lycopodiopsida</taxon>
        <taxon>Lycopodiales</taxon>
        <taxon>Lycopodiaceae</taxon>
        <taxon>Lycopodioideae</taxon>
        <taxon>Diphasiastrum</taxon>
    </lineage>
</organism>
<evidence type="ECO:0000313" key="2">
    <source>
        <dbReference type="Proteomes" id="UP001162992"/>
    </source>
</evidence>
<keyword evidence="2" id="KW-1185">Reference proteome</keyword>
<comment type="caution">
    <text evidence="1">The sequence shown here is derived from an EMBL/GenBank/DDBJ whole genome shotgun (WGS) entry which is preliminary data.</text>
</comment>
<dbReference type="Proteomes" id="UP001162992">
    <property type="component" value="Chromosome 1"/>
</dbReference>
<protein>
    <submittedName>
        <fullName evidence="1">Uncharacterized protein</fullName>
    </submittedName>
</protein>
<reference evidence="2" key="1">
    <citation type="journal article" date="2024" name="Proc. Natl. Acad. Sci. U.S.A.">
        <title>Extraordinary preservation of gene collinearity over three hundred million years revealed in homosporous lycophytes.</title>
        <authorList>
            <person name="Li C."/>
            <person name="Wickell D."/>
            <person name="Kuo L.Y."/>
            <person name="Chen X."/>
            <person name="Nie B."/>
            <person name="Liao X."/>
            <person name="Peng D."/>
            <person name="Ji J."/>
            <person name="Jenkins J."/>
            <person name="Williams M."/>
            <person name="Shu S."/>
            <person name="Plott C."/>
            <person name="Barry K."/>
            <person name="Rajasekar S."/>
            <person name="Grimwood J."/>
            <person name="Han X."/>
            <person name="Sun S."/>
            <person name="Hou Z."/>
            <person name="He W."/>
            <person name="Dai G."/>
            <person name="Sun C."/>
            <person name="Schmutz J."/>
            <person name="Leebens-Mack J.H."/>
            <person name="Li F.W."/>
            <person name="Wang L."/>
        </authorList>
    </citation>
    <scope>NUCLEOTIDE SEQUENCE [LARGE SCALE GENOMIC DNA]</scope>
    <source>
        <strain evidence="2">cv. PW_Plant_1</strain>
    </source>
</reference>
<gene>
    <name evidence="1" type="ORF">O6H91_01G150200</name>
</gene>